<proteinExistence type="predicted"/>
<dbReference type="Proteomes" id="UP000887574">
    <property type="component" value="Unplaced"/>
</dbReference>
<keyword evidence="1" id="KW-1185">Reference proteome</keyword>
<evidence type="ECO:0000313" key="2">
    <source>
        <dbReference type="WBParaSite" id="jg13395"/>
    </source>
</evidence>
<organism evidence="1 2">
    <name type="scientific">Ditylenchus dipsaci</name>
    <dbReference type="NCBI Taxonomy" id="166011"/>
    <lineage>
        <taxon>Eukaryota</taxon>
        <taxon>Metazoa</taxon>
        <taxon>Ecdysozoa</taxon>
        <taxon>Nematoda</taxon>
        <taxon>Chromadorea</taxon>
        <taxon>Rhabditida</taxon>
        <taxon>Tylenchina</taxon>
        <taxon>Tylenchomorpha</taxon>
        <taxon>Sphaerularioidea</taxon>
        <taxon>Anguinidae</taxon>
        <taxon>Anguininae</taxon>
        <taxon>Ditylenchus</taxon>
    </lineage>
</organism>
<evidence type="ECO:0000313" key="1">
    <source>
        <dbReference type="Proteomes" id="UP000887574"/>
    </source>
</evidence>
<reference evidence="2" key="1">
    <citation type="submission" date="2022-11" db="UniProtKB">
        <authorList>
            <consortium name="WormBaseParasite"/>
        </authorList>
    </citation>
    <scope>IDENTIFICATION</scope>
</reference>
<sequence>MSEKDITRILEAVHCDRKVRSEHLPLVNKGIVDGQLPHFKQRDIKAILAGGPSGQLSAKVSYVIGLLNGVEKCSELIARLLFMASDQKELENFVSFALTLSPIFPNVVTLGVAYLVSNIRQLTIEFQREEEVKGFVKSPYSEPSARLSSGNVWLKNLLTLISWQKHAPEDSLLNCLGLNLADVRGDLQVGLFDWALSYLDHLDQGNGWDQPSSEVFICFLDLLKVGNLHLPIRACNRLVVLFSALVVLLLKLIKKENFGSSFDGVDMVCHCYAIAGLFFTAQQSVDRSVLIKSLLNDIFENSAAIIGTRENLSSVGSEISFDKFPPSFLSGKI</sequence>
<name>A0A915CWP2_9BILA</name>
<dbReference type="WBParaSite" id="jg13395">
    <property type="protein sequence ID" value="jg13395"/>
    <property type="gene ID" value="jg13395"/>
</dbReference>
<dbReference type="AlphaFoldDB" id="A0A915CWP2"/>
<accession>A0A915CWP2</accession>
<protein>
    <submittedName>
        <fullName evidence="2">Integrator complex subunit 5 C-terminal domain-containing protein</fullName>
    </submittedName>
</protein>